<protein>
    <submittedName>
        <fullName evidence="1">Uncharacterized protein</fullName>
    </submittedName>
</protein>
<name>A0A1T4X1K2_9BACT</name>
<reference evidence="1 2" key="1">
    <citation type="submission" date="2017-02" db="EMBL/GenBank/DDBJ databases">
        <authorList>
            <person name="Peterson S.W."/>
        </authorList>
    </citation>
    <scope>NUCLEOTIDE SEQUENCE [LARGE SCALE GENOMIC DNA]</scope>
    <source>
        <strain evidence="1 2">DSM 18034</strain>
    </source>
</reference>
<accession>A0A1T4X1K2</accession>
<dbReference type="EMBL" id="FUYA01000015">
    <property type="protein sequence ID" value="SKA83470.1"/>
    <property type="molecule type" value="Genomic_DNA"/>
</dbReference>
<keyword evidence="2" id="KW-1185">Reference proteome</keyword>
<evidence type="ECO:0000313" key="1">
    <source>
        <dbReference type="EMBL" id="SKA83470.1"/>
    </source>
</evidence>
<proteinExistence type="predicted"/>
<dbReference type="OrthoDB" id="5471202at2"/>
<dbReference type="Proteomes" id="UP000189733">
    <property type="component" value="Unassembled WGS sequence"/>
</dbReference>
<sequence length="138" mass="15908">MSRLKKNLKFLFDAEGESQGVWMSAELWNKLDEIISPELDKIFPEEAKEPEQLPEPLKDWEALKTTWDLSYPIDGTVHCDHCGSSTEDWEQDEPRKFRLKAANLGGLVRFECQSCHALVSKKHFKDKVVFECTPPKNA</sequence>
<gene>
    <name evidence="1" type="ORF">SAMN02745702_02892</name>
</gene>
<evidence type="ECO:0000313" key="2">
    <source>
        <dbReference type="Proteomes" id="UP000189733"/>
    </source>
</evidence>
<organism evidence="1 2">
    <name type="scientific">Desulfobaculum bizertense DSM 18034</name>
    <dbReference type="NCBI Taxonomy" id="1121442"/>
    <lineage>
        <taxon>Bacteria</taxon>
        <taxon>Pseudomonadati</taxon>
        <taxon>Thermodesulfobacteriota</taxon>
        <taxon>Desulfovibrionia</taxon>
        <taxon>Desulfovibrionales</taxon>
        <taxon>Desulfovibrionaceae</taxon>
        <taxon>Desulfobaculum</taxon>
    </lineage>
</organism>
<dbReference type="AlphaFoldDB" id="A0A1T4X1K2"/>
<dbReference type="RefSeq" id="WP_078686156.1">
    <property type="nucleotide sequence ID" value="NZ_FUYA01000015.1"/>
</dbReference>
<dbReference type="STRING" id="1121442.SAMN02745702_02892"/>